<organism evidence="1 2">
    <name type="scientific">Cellulomonas carbonis T26</name>
    <dbReference type="NCBI Taxonomy" id="947969"/>
    <lineage>
        <taxon>Bacteria</taxon>
        <taxon>Bacillati</taxon>
        <taxon>Actinomycetota</taxon>
        <taxon>Actinomycetes</taxon>
        <taxon>Micrococcales</taxon>
        <taxon>Cellulomonadaceae</taxon>
        <taxon>Cellulomonas</taxon>
    </lineage>
</organism>
<dbReference type="EMBL" id="AXCY01000151">
    <property type="protein sequence ID" value="KGM08830.1"/>
    <property type="molecule type" value="Genomic_DNA"/>
</dbReference>
<sequence>MVTRIKLMNEHSVAWPLWTDWGQVGEGDLPLSRQLADRLKAWAAVFDEHFHWEHGWDGYADPAGHAREGLLLQRALQDELGADYEVTLRLWETGAPPSGAP</sequence>
<comment type="caution">
    <text evidence="1">The sequence shown here is derived from an EMBL/GenBank/DDBJ whole genome shotgun (WGS) entry which is preliminary data.</text>
</comment>
<reference evidence="1 2" key="2">
    <citation type="journal article" date="2015" name="Stand. Genomic Sci.">
        <title>Draft genome sequence of Cellulomonas carbonis T26(T) and comparative analysis of six Cellulomonas genomes.</title>
        <authorList>
            <person name="Zhuang W."/>
            <person name="Zhang S."/>
            <person name="Xia X."/>
            <person name="Wang G."/>
        </authorList>
    </citation>
    <scope>NUCLEOTIDE SEQUENCE [LARGE SCALE GENOMIC DNA]</scope>
    <source>
        <strain evidence="1 2">T26</strain>
    </source>
</reference>
<protein>
    <submittedName>
        <fullName evidence="1">Uncharacterized protein</fullName>
    </submittedName>
</protein>
<evidence type="ECO:0000313" key="1">
    <source>
        <dbReference type="EMBL" id="KGM08830.1"/>
    </source>
</evidence>
<dbReference type="OrthoDB" id="4409815at2"/>
<name>A0A0A0BLU5_9CELL</name>
<dbReference type="AlphaFoldDB" id="A0A0A0BLU5"/>
<keyword evidence="2" id="KW-1185">Reference proteome</keyword>
<evidence type="ECO:0000313" key="2">
    <source>
        <dbReference type="Proteomes" id="UP000029839"/>
    </source>
</evidence>
<reference evidence="1 2" key="1">
    <citation type="submission" date="2013-08" db="EMBL/GenBank/DDBJ databases">
        <title>Genome sequencing of Cellulomonas carbonis T26.</title>
        <authorList>
            <person name="Chen F."/>
            <person name="Li Y."/>
            <person name="Wang G."/>
        </authorList>
    </citation>
    <scope>NUCLEOTIDE SEQUENCE [LARGE SCALE GENOMIC DNA]</scope>
    <source>
        <strain evidence="1 2">T26</strain>
    </source>
</reference>
<dbReference type="RefSeq" id="WP_043609940.1">
    <property type="nucleotide sequence ID" value="NZ_AXCY01000151.1"/>
</dbReference>
<accession>A0A0A0BLU5</accession>
<dbReference type="Proteomes" id="UP000029839">
    <property type="component" value="Unassembled WGS sequence"/>
</dbReference>
<gene>
    <name evidence="1" type="ORF">N868_05980</name>
</gene>
<proteinExistence type="predicted"/>